<protein>
    <submittedName>
        <fullName evidence="1">DUF2867 domain-containing protein</fullName>
    </submittedName>
</protein>
<reference evidence="1" key="1">
    <citation type="journal article" date="2024" name="Antonie Van Leeuwenhoek">
        <title>Bradyrhizobium ontarionense sp. nov., a novel bacterial symbiont isolated from Aeschynomene indica (Indian jointvetch), harbours photosynthesis, nitrogen fixation and nitrous oxide (N2O) reductase genes.</title>
        <authorList>
            <person name="Bromfield E.S.P."/>
            <person name="Cloutier S."/>
        </authorList>
    </citation>
    <scope>NUCLEOTIDE SEQUENCE</scope>
    <source>
        <strain evidence="1">A19</strain>
    </source>
</reference>
<sequence>MLLRCDYRESIAIELSRPDLSVVDAFFAIFGHRPGWMKAILILRNALAAPFGLEVSRSRDILSSDRQPAYSEGDSMLGWTVFVHTSDELIVGRDNAHLDFRVSILRNDPTGRARMVISTVCDAHNAFGVVYLKAVLPFHKRGFRWLITRARACGRL</sequence>
<dbReference type="InterPro" id="IPR021295">
    <property type="entry name" value="DUF2867"/>
</dbReference>
<dbReference type="Proteomes" id="UP001431010">
    <property type="component" value="Chromosome"/>
</dbReference>
<gene>
    <name evidence="1" type="ORF">LQG66_11310</name>
</gene>
<proteinExistence type="predicted"/>
<dbReference type="RefSeq" id="WP_231326301.1">
    <property type="nucleotide sequence ID" value="NZ_CP088156.1"/>
</dbReference>
<organism evidence="1 2">
    <name type="scientific">Bradyrhizobium ontarionense</name>
    <dbReference type="NCBI Taxonomy" id="2898149"/>
    <lineage>
        <taxon>Bacteria</taxon>
        <taxon>Pseudomonadati</taxon>
        <taxon>Pseudomonadota</taxon>
        <taxon>Alphaproteobacteria</taxon>
        <taxon>Hyphomicrobiales</taxon>
        <taxon>Nitrobacteraceae</taxon>
        <taxon>Bradyrhizobium</taxon>
    </lineage>
</organism>
<evidence type="ECO:0000313" key="1">
    <source>
        <dbReference type="EMBL" id="UFZ06845.1"/>
    </source>
</evidence>
<keyword evidence="2" id="KW-1185">Reference proteome</keyword>
<name>A0ABY3RHA3_9BRAD</name>
<dbReference type="Pfam" id="PF11066">
    <property type="entry name" value="DUF2867"/>
    <property type="match status" value="1"/>
</dbReference>
<accession>A0ABY3RHA3</accession>
<dbReference type="EMBL" id="CP088156">
    <property type="protein sequence ID" value="UFZ06845.1"/>
    <property type="molecule type" value="Genomic_DNA"/>
</dbReference>
<evidence type="ECO:0000313" key="2">
    <source>
        <dbReference type="Proteomes" id="UP001431010"/>
    </source>
</evidence>